<evidence type="ECO:0000313" key="1">
    <source>
        <dbReference type="EMBL" id="KAI9549626.1"/>
    </source>
</evidence>
<keyword evidence="2" id="KW-1185">Reference proteome</keyword>
<evidence type="ECO:0000313" key="2">
    <source>
        <dbReference type="Proteomes" id="UP000820818"/>
    </source>
</evidence>
<dbReference type="Proteomes" id="UP000820818">
    <property type="component" value="Unassembled WGS sequence"/>
</dbReference>
<dbReference type="AlphaFoldDB" id="A0AAD5KTS9"/>
<accession>A0AAD5KTS9</accession>
<organism evidence="1 2">
    <name type="scientific">Daphnia sinensis</name>
    <dbReference type="NCBI Taxonomy" id="1820382"/>
    <lineage>
        <taxon>Eukaryota</taxon>
        <taxon>Metazoa</taxon>
        <taxon>Ecdysozoa</taxon>
        <taxon>Arthropoda</taxon>
        <taxon>Crustacea</taxon>
        <taxon>Branchiopoda</taxon>
        <taxon>Diplostraca</taxon>
        <taxon>Cladocera</taxon>
        <taxon>Anomopoda</taxon>
        <taxon>Daphniidae</taxon>
        <taxon>Daphnia</taxon>
        <taxon>Daphnia similis group</taxon>
    </lineage>
</organism>
<protein>
    <submittedName>
        <fullName evidence="1">Uncharacterized protein</fullName>
    </submittedName>
</protein>
<comment type="caution">
    <text evidence="1">The sequence shown here is derived from an EMBL/GenBank/DDBJ whole genome shotgun (WGS) entry which is preliminary data.</text>
</comment>
<proteinExistence type="predicted"/>
<sequence>MLKGVNVANAAVFGAKMPPARKVHIGKYLCMGPPVCHVSKRCEMLTLGAPIRHLGVSSEYSNIRKLKMDNMDQGSIDAIACLQQLEVLSIGDNVMGGRLATGINLPYFPKLRKVCAPTYTSVKGLARCERLAKLWVNRLSRHRCSAGALGVCGPCRSGH</sequence>
<dbReference type="EMBL" id="WJBH02000290">
    <property type="protein sequence ID" value="KAI9549626.1"/>
    <property type="molecule type" value="Genomic_DNA"/>
</dbReference>
<name>A0AAD5KTS9_9CRUS</name>
<gene>
    <name evidence="1" type="ORF">GHT06_003812</name>
</gene>
<reference evidence="1" key="1">
    <citation type="submission" date="2022-05" db="EMBL/GenBank/DDBJ databases">
        <title>A multi-omics perspective on studying reproductive biology in Daphnia sinensis.</title>
        <authorList>
            <person name="Jia J."/>
        </authorList>
    </citation>
    <scope>NUCLEOTIDE SEQUENCE</scope>
    <source>
        <strain evidence="1">WSL</strain>
    </source>
</reference>